<feature type="domain" description="DUF3566" evidence="2">
    <location>
        <begin position="5"/>
        <end position="110"/>
    </location>
</feature>
<name>A0A1G9PW11_9CORY</name>
<keyword evidence="1" id="KW-1133">Transmembrane helix</keyword>
<evidence type="ECO:0000313" key="4">
    <source>
        <dbReference type="Proteomes" id="UP000199350"/>
    </source>
</evidence>
<reference evidence="4" key="1">
    <citation type="submission" date="2016-10" db="EMBL/GenBank/DDBJ databases">
        <authorList>
            <person name="Varghese N."/>
            <person name="Submissions S."/>
        </authorList>
    </citation>
    <scope>NUCLEOTIDE SEQUENCE [LARGE SCALE GENOMIC DNA]</scope>
    <source>
        <strain evidence="4">DSM 20632</strain>
    </source>
</reference>
<dbReference type="AlphaFoldDB" id="A0A1G9PW11"/>
<accession>A0A1G9PW11</accession>
<keyword evidence="4" id="KW-1185">Reference proteome</keyword>
<evidence type="ECO:0000256" key="1">
    <source>
        <dbReference type="SAM" id="Phobius"/>
    </source>
</evidence>
<evidence type="ECO:0000259" key="2">
    <source>
        <dbReference type="Pfam" id="PF12089"/>
    </source>
</evidence>
<dbReference type="Pfam" id="PF12089">
    <property type="entry name" value="DUF3566"/>
    <property type="match status" value="1"/>
</dbReference>
<proteinExistence type="predicted"/>
<feature type="transmembrane region" description="Helical" evidence="1">
    <location>
        <begin position="20"/>
        <end position="42"/>
    </location>
</feature>
<evidence type="ECO:0000313" key="3">
    <source>
        <dbReference type="EMBL" id="SDM02939.1"/>
    </source>
</evidence>
<sequence>MASRTVTVSHVHPGSVFRVATLMAMAGFVAWMIGATIVYFFLNQAGVVESVNSLLAGVGGERIVDTALVLSAAALFGLVGVVFVAIIAPLCAVIYNAFANLTGGVTVTLTPR</sequence>
<dbReference type="EMBL" id="LT629700">
    <property type="protein sequence ID" value="SDM02939.1"/>
    <property type="molecule type" value="Genomic_DNA"/>
</dbReference>
<gene>
    <name evidence="3" type="ORF">SAMN04488535_1628</name>
</gene>
<feature type="transmembrane region" description="Helical" evidence="1">
    <location>
        <begin position="63"/>
        <end position="95"/>
    </location>
</feature>
<dbReference type="RefSeq" id="WP_092151046.1">
    <property type="nucleotide sequence ID" value="NZ_LT629700.1"/>
</dbReference>
<dbReference type="InterPro" id="IPR021949">
    <property type="entry name" value="DUF3566_TM"/>
</dbReference>
<dbReference type="STRING" id="38302.SAMN04488535_1628"/>
<keyword evidence="1" id="KW-0472">Membrane</keyword>
<protein>
    <recommendedName>
        <fullName evidence="2">DUF3566 domain-containing protein</fullName>
    </recommendedName>
</protein>
<dbReference type="OrthoDB" id="3240216at2"/>
<dbReference type="Proteomes" id="UP000199350">
    <property type="component" value="Chromosome I"/>
</dbReference>
<keyword evidence="1" id="KW-0812">Transmembrane</keyword>
<organism evidence="3 4">
    <name type="scientific">Corynebacterium mycetoides</name>
    <dbReference type="NCBI Taxonomy" id="38302"/>
    <lineage>
        <taxon>Bacteria</taxon>
        <taxon>Bacillati</taxon>
        <taxon>Actinomycetota</taxon>
        <taxon>Actinomycetes</taxon>
        <taxon>Mycobacteriales</taxon>
        <taxon>Corynebacteriaceae</taxon>
        <taxon>Corynebacterium</taxon>
    </lineage>
</organism>